<dbReference type="KEGG" id="bbel:109488154"/>
<organism evidence="3 4">
    <name type="scientific">Branchiostoma belcheri</name>
    <name type="common">Amphioxus</name>
    <dbReference type="NCBI Taxonomy" id="7741"/>
    <lineage>
        <taxon>Eukaryota</taxon>
        <taxon>Metazoa</taxon>
        <taxon>Chordata</taxon>
        <taxon>Cephalochordata</taxon>
        <taxon>Leptocardii</taxon>
        <taxon>Amphioxiformes</taxon>
        <taxon>Branchiostomatidae</taxon>
        <taxon>Branchiostoma</taxon>
    </lineage>
</organism>
<name>A0A6P5B049_BRABE</name>
<evidence type="ECO:0000256" key="2">
    <source>
        <dbReference type="SAM" id="MobiDB-lite"/>
    </source>
</evidence>
<dbReference type="OrthoDB" id="10065091at2759"/>
<dbReference type="GeneID" id="109488154"/>
<feature type="region of interest" description="Disordered" evidence="2">
    <location>
        <begin position="236"/>
        <end position="257"/>
    </location>
</feature>
<accession>A0A6P5B049</accession>
<proteinExistence type="predicted"/>
<feature type="region of interest" description="Disordered" evidence="2">
    <location>
        <begin position="1"/>
        <end position="34"/>
    </location>
</feature>
<feature type="compositionally biased region" description="Basic residues" evidence="2">
    <location>
        <begin position="1"/>
        <end position="11"/>
    </location>
</feature>
<keyword evidence="3" id="KW-1185">Reference proteome</keyword>
<gene>
    <name evidence="4" type="primary">LOC109488154</name>
</gene>
<feature type="coiled-coil region" evidence="1">
    <location>
        <begin position="88"/>
        <end position="186"/>
    </location>
</feature>
<evidence type="ECO:0000313" key="4">
    <source>
        <dbReference type="RefSeq" id="XP_019647871.1"/>
    </source>
</evidence>
<dbReference type="Proteomes" id="UP000515135">
    <property type="component" value="Unplaced"/>
</dbReference>
<keyword evidence="1" id="KW-0175">Coiled coil</keyword>
<evidence type="ECO:0000256" key="1">
    <source>
        <dbReference type="SAM" id="Coils"/>
    </source>
</evidence>
<sequence>MASKTAAKKGTKNSGSPSAERASEARTNGAFLKNRVKELEEEVATLKKRLDELRKAKNTTILKREREVLSVADPFSARPAKTVDDGKLAELQQKLDNSAAERNKEVSELNRQLDKLRLDHQAEMDRLRKEIQGQQAPSCDHEKELETLRKKLREEETLNRELNDQNMELRSRLLITEEKIEALYEELSVKEAHWCEMEEQYQLKLKTQFSEKYQEWMEATEKKIEELQRANDLLRSYVRRPGRGSSQGGAEGSQDDS</sequence>
<dbReference type="AlphaFoldDB" id="A0A6P5B049"/>
<evidence type="ECO:0000313" key="3">
    <source>
        <dbReference type="Proteomes" id="UP000515135"/>
    </source>
</evidence>
<dbReference type="RefSeq" id="XP_019647871.1">
    <property type="nucleotide sequence ID" value="XM_019792312.1"/>
</dbReference>
<protein>
    <submittedName>
        <fullName evidence="4">Tropomyosin alpha-3 chain-like</fullName>
    </submittedName>
</protein>
<reference evidence="4" key="1">
    <citation type="submission" date="2025-08" db="UniProtKB">
        <authorList>
            <consortium name="RefSeq"/>
        </authorList>
    </citation>
    <scope>IDENTIFICATION</scope>
    <source>
        <tissue evidence="4">Gonad</tissue>
    </source>
</reference>